<dbReference type="InterPro" id="IPR033895">
    <property type="entry name" value="GPT"/>
</dbReference>
<proteinExistence type="inferred from homology"/>
<dbReference type="RefSeq" id="XP_018982888.1">
    <property type="nucleotide sequence ID" value="XM_019132014.1"/>
</dbReference>
<keyword evidence="7" id="KW-0328">Glycosyltransferase</keyword>
<comment type="pathway">
    <text evidence="3">Protein modification; protein glycosylation.</text>
</comment>
<evidence type="ECO:0000256" key="3">
    <source>
        <dbReference type="ARBA" id="ARBA00004922"/>
    </source>
</evidence>
<evidence type="ECO:0000313" key="20">
    <source>
        <dbReference type="EMBL" id="ODQ77560.1"/>
    </source>
</evidence>
<sequence>MPKLSQIACLGLAACLCLFRDSPHHSLHISTAFALVGYVVTDALIPVLSPLFIKVGLHGKDLSKRDTPLIPETIGAVLAIVYLFLMFFFIPFMFYKFLVTTSGSGTRDAVRVSASAATDLFPHVRLAEYLSAILCLESMVLLGIADDLFDIRWRNKFFLPAIAAIPLLIVYYIDFGVTSILVPKFLRPYFDNATSVDVGWVYYVYMASIAIFSPNSINILAGINGLEVGQSVVLAAVLLANDCCYLFSSQKPNAYDAHLFSAYLLLPFVGVSLALLKYNWFPARVFVGDTYCYFAGMVFAVVGILGHFSKTLLLFLMPQIFNFVYSAPQLFGIVPCPRHRMPKFNPDDGLMYPSYAEFAKADLKNSSKTVPSVVSRPVAVVLLILAKLRLLDVKYTDGKISGCNNLTLINLVLVWCGPLREDRLCAYLMGLLLVMGLASVVIRHTVGAWVFGFDNLWVNN</sequence>
<dbReference type="EMBL" id="KV454439">
    <property type="protein sequence ID" value="ODQ77560.1"/>
    <property type="molecule type" value="Genomic_DNA"/>
</dbReference>
<keyword evidence="8" id="KW-0808">Transferase</keyword>
<evidence type="ECO:0000256" key="10">
    <source>
        <dbReference type="ARBA" id="ARBA00022723"/>
    </source>
</evidence>
<name>A0A1E3QIT7_9ASCO</name>
<dbReference type="PROSITE" id="PS51257">
    <property type="entry name" value="PROKAR_LIPOPROTEIN"/>
    <property type="match status" value="1"/>
</dbReference>
<comment type="subcellular location">
    <subcellularLocation>
        <location evidence="2">Endoplasmic reticulum membrane</location>
        <topology evidence="2">Multi-pass membrane protein</topology>
    </subcellularLocation>
</comment>
<evidence type="ECO:0000256" key="17">
    <source>
        <dbReference type="ARBA" id="ARBA00044717"/>
    </source>
</evidence>
<evidence type="ECO:0000256" key="12">
    <source>
        <dbReference type="ARBA" id="ARBA00022842"/>
    </source>
</evidence>
<evidence type="ECO:0000256" key="8">
    <source>
        <dbReference type="ARBA" id="ARBA00022679"/>
    </source>
</evidence>
<organism evidence="20 21">
    <name type="scientific">Babjeviella inositovora NRRL Y-12698</name>
    <dbReference type="NCBI Taxonomy" id="984486"/>
    <lineage>
        <taxon>Eukaryota</taxon>
        <taxon>Fungi</taxon>
        <taxon>Dikarya</taxon>
        <taxon>Ascomycota</taxon>
        <taxon>Saccharomycotina</taxon>
        <taxon>Pichiomycetes</taxon>
        <taxon>Serinales incertae sedis</taxon>
        <taxon>Babjeviella</taxon>
    </lineage>
</organism>
<evidence type="ECO:0000256" key="13">
    <source>
        <dbReference type="ARBA" id="ARBA00022989"/>
    </source>
</evidence>
<dbReference type="GO" id="GO:0043541">
    <property type="term" value="C:UDP-N-acetylglucosamine transferase complex"/>
    <property type="evidence" value="ECO:0007669"/>
    <property type="project" value="EnsemblFungi"/>
</dbReference>
<keyword evidence="10" id="KW-0479">Metal-binding</keyword>
<gene>
    <name evidence="20" type="ORF">BABINDRAFT_41233</name>
</gene>
<keyword evidence="12" id="KW-0460">Magnesium</keyword>
<evidence type="ECO:0000256" key="2">
    <source>
        <dbReference type="ARBA" id="ARBA00004477"/>
    </source>
</evidence>
<evidence type="ECO:0000256" key="16">
    <source>
        <dbReference type="ARBA" id="ARBA00033238"/>
    </source>
</evidence>
<feature type="transmembrane region" description="Helical" evidence="19">
    <location>
        <begin position="427"/>
        <end position="451"/>
    </location>
</feature>
<dbReference type="UniPathway" id="UPA00378"/>
<evidence type="ECO:0000256" key="1">
    <source>
        <dbReference type="ARBA" id="ARBA00001946"/>
    </source>
</evidence>
<evidence type="ECO:0000256" key="18">
    <source>
        <dbReference type="ARBA" id="ARBA00045078"/>
    </source>
</evidence>
<evidence type="ECO:0000256" key="9">
    <source>
        <dbReference type="ARBA" id="ARBA00022692"/>
    </source>
</evidence>
<evidence type="ECO:0000256" key="19">
    <source>
        <dbReference type="SAM" id="Phobius"/>
    </source>
</evidence>
<evidence type="ECO:0000256" key="15">
    <source>
        <dbReference type="ARBA" id="ARBA00029567"/>
    </source>
</evidence>
<dbReference type="GO" id="GO:0016757">
    <property type="term" value="F:glycosyltransferase activity"/>
    <property type="evidence" value="ECO:0007669"/>
    <property type="project" value="UniProtKB-KW"/>
</dbReference>
<dbReference type="Pfam" id="PF00953">
    <property type="entry name" value="Glycos_transf_4"/>
    <property type="match status" value="1"/>
</dbReference>
<comment type="catalytic activity">
    <reaction evidence="18">
        <text>a di-trans,poly-cis-dolichyl phosphate + UDP-N-acetyl-alpha-D-glucosamine = an N-acetyl-alpha-D-glucosaminyl-diphospho-di-trans,poly-cis-dolichol + UMP</text>
        <dbReference type="Rhea" id="RHEA:13289"/>
        <dbReference type="Rhea" id="RHEA-COMP:19498"/>
        <dbReference type="Rhea" id="RHEA-COMP:19507"/>
        <dbReference type="ChEBI" id="CHEBI:57683"/>
        <dbReference type="ChEBI" id="CHEBI:57705"/>
        <dbReference type="ChEBI" id="CHEBI:57865"/>
        <dbReference type="ChEBI" id="CHEBI:58427"/>
        <dbReference type="EC" id="2.7.8.15"/>
    </reaction>
    <physiologicalReaction direction="left-to-right" evidence="18">
        <dbReference type="Rhea" id="RHEA:13290"/>
    </physiologicalReaction>
</comment>
<evidence type="ECO:0000313" key="21">
    <source>
        <dbReference type="Proteomes" id="UP000094336"/>
    </source>
</evidence>
<feature type="transmembrane region" description="Helical" evidence="19">
    <location>
        <begin position="314"/>
        <end position="334"/>
    </location>
</feature>
<dbReference type="Proteomes" id="UP000094336">
    <property type="component" value="Unassembled WGS sequence"/>
</dbReference>
<dbReference type="GO" id="GO:0006488">
    <property type="term" value="P:dolichol-linked oligosaccharide biosynthetic process"/>
    <property type="evidence" value="ECO:0007669"/>
    <property type="project" value="EnsemblFungi"/>
</dbReference>
<reference evidence="21" key="1">
    <citation type="submission" date="2016-05" db="EMBL/GenBank/DDBJ databases">
        <title>Comparative genomics of biotechnologically important yeasts.</title>
        <authorList>
            <consortium name="DOE Joint Genome Institute"/>
            <person name="Riley R."/>
            <person name="Haridas S."/>
            <person name="Wolfe K.H."/>
            <person name="Lopes M.R."/>
            <person name="Hittinger C.T."/>
            <person name="Goker M."/>
            <person name="Salamov A."/>
            <person name="Wisecaver J."/>
            <person name="Long T.M."/>
            <person name="Aerts A.L."/>
            <person name="Barry K."/>
            <person name="Choi C."/>
            <person name="Clum A."/>
            <person name="Coughlan A.Y."/>
            <person name="Deshpande S."/>
            <person name="Douglass A.P."/>
            <person name="Hanson S.J."/>
            <person name="Klenk H.-P."/>
            <person name="Labutti K."/>
            <person name="Lapidus A."/>
            <person name="Lindquist E."/>
            <person name="Lipzen A."/>
            <person name="Meier-Kolthoff J.P."/>
            <person name="Ohm R.A."/>
            <person name="Otillar R.P."/>
            <person name="Pangilinan J."/>
            <person name="Peng Y."/>
            <person name="Rokas A."/>
            <person name="Rosa C.A."/>
            <person name="Scheuner C."/>
            <person name="Sibirny A.A."/>
            <person name="Slot J.C."/>
            <person name="Stielow J.B."/>
            <person name="Sun H."/>
            <person name="Kurtzman C.P."/>
            <person name="Blackwell M."/>
            <person name="Grigoriev I.V."/>
            <person name="Jeffries T.W."/>
        </authorList>
    </citation>
    <scope>NUCLEOTIDE SEQUENCE [LARGE SCALE GENOMIC DNA]</scope>
    <source>
        <strain evidence="21">NRRL Y-12698</strain>
    </source>
</reference>
<feature type="transmembrane region" description="Helical" evidence="19">
    <location>
        <begin position="157"/>
        <end position="182"/>
    </location>
</feature>
<keyword evidence="14 19" id="KW-0472">Membrane</keyword>
<comment type="similarity">
    <text evidence="4">Belongs to the glycosyltransferase 4 family.</text>
</comment>
<evidence type="ECO:0000256" key="11">
    <source>
        <dbReference type="ARBA" id="ARBA00022824"/>
    </source>
</evidence>
<dbReference type="GeneID" id="30149867"/>
<evidence type="ECO:0000256" key="6">
    <source>
        <dbReference type="ARBA" id="ARBA00017659"/>
    </source>
</evidence>
<feature type="transmembrane region" description="Helical" evidence="19">
    <location>
        <begin position="126"/>
        <end position="145"/>
    </location>
</feature>
<accession>A0A1E3QIT7</accession>
<comment type="function">
    <text evidence="17">UDP-N-acetylglucosamine--dolichyl-phosphate N-acetylglucosaminephosphotransferase that operates in the biosynthetic pathway of dolichol-linked oligosaccharides, the glycan precursors employed in protein asparagine (N)-glycosylation. The assembly of dolichol-linked oligosaccharides begins on the cytosolic side of the endoplasmic reticulum membrane and finishes in its lumen. The sequential addition of sugars to dolichol pyrophosphate produces dolichol-linked oligosaccharides containing fourteen sugars, including two GlcNAcs, nine mannoses and three glucoses. Once assembled, the oligosaccharide is transferred from the lipid to nascent proteins by oligosaccharyltransferases. Catalyzes the initial step of dolichol-linked oligosaccharide biosynthesis, transfering GlcNAc-1-P from cytosolic UDP-GlcNAc onto the carrier lipid dolichyl phosphate (P-dolichol), yielding GlcNAc-P-P-dolichol embedded in the cytoplasmic leaflet of the endoplasmic reticulum membrane.</text>
</comment>
<dbReference type="InterPro" id="IPR000715">
    <property type="entry name" value="Glycosyl_transferase_4"/>
</dbReference>
<feature type="transmembrane region" description="Helical" evidence="19">
    <location>
        <begin position="290"/>
        <end position="308"/>
    </location>
</feature>
<keyword evidence="9 19" id="KW-0812">Transmembrane</keyword>
<dbReference type="GO" id="GO:0003975">
    <property type="term" value="F:UDP-N-acetylglucosamine-dolichyl-phosphate N-acetylglucosaminephosphotransferase activity"/>
    <property type="evidence" value="ECO:0007669"/>
    <property type="project" value="UniProtKB-EC"/>
</dbReference>
<keyword evidence="21" id="KW-1185">Reference proteome</keyword>
<keyword evidence="11" id="KW-0256">Endoplasmic reticulum</keyword>
<dbReference type="PANTHER" id="PTHR10571">
    <property type="entry name" value="UDP-N-ACETYLGLUCOSAMINE--DOLICHYL-PHOSPHATE N-ACETYLGLUCOSAMINEPHOSPHOTRANSFERASE"/>
    <property type="match status" value="1"/>
</dbReference>
<dbReference type="PANTHER" id="PTHR10571:SF0">
    <property type="entry name" value="UDP-N-ACETYLGLUCOSAMINE--DOLICHYL-PHOSPHATE N-ACETYLGLUCOSAMINEPHOSPHOTRANSFERASE"/>
    <property type="match status" value="1"/>
</dbReference>
<evidence type="ECO:0000256" key="4">
    <source>
        <dbReference type="ARBA" id="ARBA00009317"/>
    </source>
</evidence>
<dbReference type="EC" id="2.7.8.15" evidence="5"/>
<feature type="transmembrane region" description="Helical" evidence="19">
    <location>
        <begin position="260"/>
        <end position="278"/>
    </location>
</feature>
<feature type="transmembrane region" description="Helical" evidence="19">
    <location>
        <begin position="202"/>
        <end position="221"/>
    </location>
</feature>
<dbReference type="GO" id="GO:0046872">
    <property type="term" value="F:metal ion binding"/>
    <property type="evidence" value="ECO:0007669"/>
    <property type="project" value="UniProtKB-KW"/>
</dbReference>
<dbReference type="CDD" id="cd06855">
    <property type="entry name" value="GT_GPT_euk"/>
    <property type="match status" value="1"/>
</dbReference>
<dbReference type="OrthoDB" id="10262326at2759"/>
<dbReference type="AlphaFoldDB" id="A0A1E3QIT7"/>
<protein>
    <recommendedName>
        <fullName evidence="6">UDP-N-acetylglucosamine--dolichyl-phosphate N-acetylglucosaminephosphotransferase</fullName>
        <ecNumber evidence="5">2.7.8.15</ecNumber>
    </recommendedName>
    <alternativeName>
        <fullName evidence="15">GlcNAc-1-P transferase</fullName>
    </alternativeName>
    <alternativeName>
        <fullName evidence="16">N-acetylglucosamine-1-phosphate transferase</fullName>
    </alternativeName>
</protein>
<dbReference type="STRING" id="984486.A0A1E3QIT7"/>
<dbReference type="GO" id="GO:0009060">
    <property type="term" value="P:aerobic respiration"/>
    <property type="evidence" value="ECO:0007669"/>
    <property type="project" value="EnsemblFungi"/>
</dbReference>
<evidence type="ECO:0000256" key="7">
    <source>
        <dbReference type="ARBA" id="ARBA00022676"/>
    </source>
</evidence>
<evidence type="ECO:0000256" key="5">
    <source>
        <dbReference type="ARBA" id="ARBA00013225"/>
    </source>
</evidence>
<comment type="cofactor">
    <cofactor evidence="1">
        <name>Mg(2+)</name>
        <dbReference type="ChEBI" id="CHEBI:18420"/>
    </cofactor>
</comment>
<evidence type="ECO:0000256" key="14">
    <source>
        <dbReference type="ARBA" id="ARBA00023136"/>
    </source>
</evidence>
<feature type="transmembrane region" description="Helical" evidence="19">
    <location>
        <begin position="228"/>
        <end position="248"/>
    </location>
</feature>
<feature type="transmembrane region" description="Helical" evidence="19">
    <location>
        <begin position="74"/>
        <end position="95"/>
    </location>
</feature>
<keyword evidence="13 19" id="KW-1133">Transmembrane helix</keyword>
<feature type="transmembrane region" description="Helical" evidence="19">
    <location>
        <begin position="29"/>
        <end position="53"/>
    </location>
</feature>